<evidence type="ECO:0000313" key="2">
    <source>
        <dbReference type="Proteomes" id="UP000050794"/>
    </source>
</evidence>
<protein>
    <submittedName>
        <fullName evidence="1 3">Uncharacterized protein</fullName>
    </submittedName>
</protein>
<proteinExistence type="predicted"/>
<sequence>MNSNPHEVLSASSAKWTFVCPEGAVGDSINSPQQQHRRVQWRVWFKKQVRGHSSQRSEDTDREEKIRSEVGCAGAYVMCGYPRAYSAVAG</sequence>
<evidence type="ECO:0000313" key="1">
    <source>
        <dbReference type="EMBL" id="VDM48337.1"/>
    </source>
</evidence>
<keyword evidence="2" id="KW-1185">Reference proteome</keyword>
<dbReference type="Proteomes" id="UP000050794">
    <property type="component" value="Unassembled WGS sequence"/>
</dbReference>
<dbReference type="WBParaSite" id="TCNE_0001701701-mRNA-1">
    <property type="protein sequence ID" value="TCNE_0001701701-mRNA-1"/>
    <property type="gene ID" value="TCNE_0001701701"/>
</dbReference>
<gene>
    <name evidence="1" type="ORF">TCNE_LOCUS17016</name>
</gene>
<accession>A0A183V8E6</accession>
<organism evidence="2 3">
    <name type="scientific">Toxocara canis</name>
    <name type="common">Canine roundworm</name>
    <dbReference type="NCBI Taxonomy" id="6265"/>
    <lineage>
        <taxon>Eukaryota</taxon>
        <taxon>Metazoa</taxon>
        <taxon>Ecdysozoa</taxon>
        <taxon>Nematoda</taxon>
        <taxon>Chromadorea</taxon>
        <taxon>Rhabditida</taxon>
        <taxon>Spirurina</taxon>
        <taxon>Ascaridomorpha</taxon>
        <taxon>Ascaridoidea</taxon>
        <taxon>Toxocaridae</taxon>
        <taxon>Toxocara</taxon>
    </lineage>
</organism>
<name>A0A183V8E6_TOXCA</name>
<dbReference type="EMBL" id="UYWY01024080">
    <property type="protein sequence ID" value="VDM48337.1"/>
    <property type="molecule type" value="Genomic_DNA"/>
</dbReference>
<evidence type="ECO:0000313" key="3">
    <source>
        <dbReference type="WBParaSite" id="TCNE_0001701701-mRNA-1"/>
    </source>
</evidence>
<reference evidence="1 2" key="2">
    <citation type="submission" date="2018-11" db="EMBL/GenBank/DDBJ databases">
        <authorList>
            <consortium name="Pathogen Informatics"/>
        </authorList>
    </citation>
    <scope>NUCLEOTIDE SEQUENCE [LARGE SCALE GENOMIC DNA]</scope>
</reference>
<reference evidence="3" key="1">
    <citation type="submission" date="2016-06" db="UniProtKB">
        <authorList>
            <consortium name="WormBaseParasite"/>
        </authorList>
    </citation>
    <scope>IDENTIFICATION</scope>
</reference>
<dbReference type="AlphaFoldDB" id="A0A183V8E6"/>